<evidence type="ECO:0000313" key="1">
    <source>
        <dbReference type="EMBL" id="EYA15344.1"/>
    </source>
</evidence>
<gene>
    <name evidence="1" type="ORF">M104_1570</name>
</gene>
<dbReference type="Pfam" id="PF10771">
    <property type="entry name" value="DUF2582"/>
    <property type="match status" value="1"/>
</dbReference>
<proteinExistence type="predicted"/>
<dbReference type="EMBL" id="JGEA01000018">
    <property type="protein sequence ID" value="EYA15344.1"/>
    <property type="molecule type" value="Genomic_DNA"/>
</dbReference>
<organism evidence="1 2">
    <name type="scientific">Bacteroides fragilis str. 1007-1-F #10</name>
    <dbReference type="NCBI Taxonomy" id="1339295"/>
    <lineage>
        <taxon>Bacteria</taxon>
        <taxon>Pseudomonadati</taxon>
        <taxon>Bacteroidota</taxon>
        <taxon>Bacteroidia</taxon>
        <taxon>Bacteroidales</taxon>
        <taxon>Bacteroidaceae</taxon>
        <taxon>Bacteroides</taxon>
    </lineage>
</organism>
<dbReference type="Proteomes" id="UP000022433">
    <property type="component" value="Unassembled WGS sequence"/>
</dbReference>
<evidence type="ECO:0000313" key="2">
    <source>
        <dbReference type="Proteomes" id="UP000022433"/>
    </source>
</evidence>
<sequence length="44" mass="4996">MTCLNIDDVMLAVGWLAKENSSFIEKKADSFYVSDGSEYYFCFG</sequence>
<dbReference type="Gene3D" id="1.10.10.10">
    <property type="entry name" value="Winged helix-like DNA-binding domain superfamily/Winged helix DNA-binding domain"/>
    <property type="match status" value="1"/>
</dbReference>
<name>A0AAN4N0Z0_BACFG</name>
<reference evidence="1 2" key="1">
    <citation type="submission" date="2014-02" db="EMBL/GenBank/DDBJ databases">
        <authorList>
            <person name="Sears C."/>
            <person name="Carroll K."/>
            <person name="Sack B.R."/>
            <person name="Qadri F."/>
            <person name="Myers L.L."/>
            <person name="Chung G.-T."/>
            <person name="Escheverria P."/>
            <person name="Fraser C.M."/>
            <person name="Sadzewicz L."/>
            <person name="Shefchek K.A."/>
            <person name="Tallon L."/>
            <person name="Das S.P."/>
            <person name="Daugherty S."/>
            <person name="Mongodin E.F."/>
        </authorList>
    </citation>
    <scope>NUCLEOTIDE SEQUENCE [LARGE SCALE GENOMIC DNA]</scope>
    <source>
        <strain evidence="1 2">1007-1-F #10</strain>
    </source>
</reference>
<protein>
    <submittedName>
        <fullName evidence="1">Uncharacterized protein</fullName>
    </submittedName>
</protein>
<dbReference type="AlphaFoldDB" id="A0AAN4N0Z0"/>
<dbReference type="InterPro" id="IPR036388">
    <property type="entry name" value="WH-like_DNA-bd_sf"/>
</dbReference>
<accession>A0AAN4N0Z0</accession>
<dbReference type="InterPro" id="IPR019707">
    <property type="entry name" value="DUF2582"/>
</dbReference>
<comment type="caution">
    <text evidence="1">The sequence shown here is derived from an EMBL/GenBank/DDBJ whole genome shotgun (WGS) entry which is preliminary data.</text>
</comment>